<protein>
    <recommendedName>
        <fullName evidence="3">HAD family hydrolase</fullName>
    </recommendedName>
</protein>
<evidence type="ECO:0000313" key="1">
    <source>
        <dbReference type="EMBL" id="CAB3401477.1"/>
    </source>
</evidence>
<dbReference type="GO" id="GO:0016791">
    <property type="term" value="F:phosphatase activity"/>
    <property type="evidence" value="ECO:0007669"/>
    <property type="project" value="TreeGrafter"/>
</dbReference>
<accession>A0A8S1EKZ4</accession>
<gene>
    <name evidence="1" type="ORF">CBOVIS_LOCUS4220</name>
</gene>
<evidence type="ECO:0000313" key="2">
    <source>
        <dbReference type="Proteomes" id="UP000494206"/>
    </source>
</evidence>
<dbReference type="InterPro" id="IPR023198">
    <property type="entry name" value="PGP-like_dom2"/>
</dbReference>
<dbReference type="Gene3D" id="1.10.150.240">
    <property type="entry name" value="Putative phosphatase, domain 2"/>
    <property type="match status" value="1"/>
</dbReference>
<sequence length="233" mass="26074">MHPVSHVIFDFDGLLVDTENAYTMANRELLAPFGVEFTMELKRKQMGMKHDEAIGWLLDEVGIADKITVDEFGRRYDEILFEHFRRSEAMPGAKRLVTNLVANGVPVALCTGSCSRTFPVKAENHRSWIDLIAIQVLSGDDPKVKRGKPHPDPFLETASRFSEAPKSPLNVLVFEDSYNGVLSALNAGMQCVMVPDRSIFDPDSDPEFAKRVTQILPSLEDFQPELFGLPPIL</sequence>
<dbReference type="InterPro" id="IPR023214">
    <property type="entry name" value="HAD_sf"/>
</dbReference>
<proteinExistence type="predicted"/>
<dbReference type="SUPFAM" id="SSF56784">
    <property type="entry name" value="HAD-like"/>
    <property type="match status" value="1"/>
</dbReference>
<dbReference type="AlphaFoldDB" id="A0A8S1EKZ4"/>
<dbReference type="SFLD" id="SFLDG01129">
    <property type="entry name" value="C1.5:_HAD__Beta-PGM__Phosphata"/>
    <property type="match status" value="1"/>
</dbReference>
<comment type="caution">
    <text evidence="1">The sequence shown here is derived from an EMBL/GenBank/DDBJ whole genome shotgun (WGS) entry which is preliminary data.</text>
</comment>
<organism evidence="1 2">
    <name type="scientific">Caenorhabditis bovis</name>
    <dbReference type="NCBI Taxonomy" id="2654633"/>
    <lineage>
        <taxon>Eukaryota</taxon>
        <taxon>Metazoa</taxon>
        <taxon>Ecdysozoa</taxon>
        <taxon>Nematoda</taxon>
        <taxon>Chromadorea</taxon>
        <taxon>Rhabditida</taxon>
        <taxon>Rhabditina</taxon>
        <taxon>Rhabditomorpha</taxon>
        <taxon>Rhabditoidea</taxon>
        <taxon>Rhabditidae</taxon>
        <taxon>Peloderinae</taxon>
        <taxon>Caenorhabditis</taxon>
    </lineage>
</organism>
<dbReference type="PANTHER" id="PTHR18901:SF38">
    <property type="entry name" value="PSEUDOURIDINE-5'-PHOSPHATASE"/>
    <property type="match status" value="1"/>
</dbReference>
<dbReference type="Proteomes" id="UP000494206">
    <property type="component" value="Unassembled WGS sequence"/>
</dbReference>
<dbReference type="OrthoDB" id="40579at2759"/>
<dbReference type="InterPro" id="IPR036412">
    <property type="entry name" value="HAD-like_sf"/>
</dbReference>
<dbReference type="PANTHER" id="PTHR18901">
    <property type="entry name" value="2-DEOXYGLUCOSE-6-PHOSPHATE PHOSPHATASE 2"/>
    <property type="match status" value="1"/>
</dbReference>
<reference evidence="1 2" key="1">
    <citation type="submission" date="2020-04" db="EMBL/GenBank/DDBJ databases">
        <authorList>
            <person name="Laetsch R D."/>
            <person name="Stevens L."/>
            <person name="Kumar S."/>
            <person name="Blaxter L. M."/>
        </authorList>
    </citation>
    <scope>NUCLEOTIDE SEQUENCE [LARGE SCALE GENOMIC DNA]</scope>
</reference>
<evidence type="ECO:0008006" key="3">
    <source>
        <dbReference type="Google" id="ProtNLM"/>
    </source>
</evidence>
<dbReference type="EMBL" id="CADEPM010000003">
    <property type="protein sequence ID" value="CAB3401477.1"/>
    <property type="molecule type" value="Genomic_DNA"/>
</dbReference>
<dbReference type="FunFam" id="3.40.50.1000:FF:000055">
    <property type="entry name" value="Haloacid dehalogenase-like hydrolase family protein"/>
    <property type="match status" value="1"/>
</dbReference>
<name>A0A8S1EKZ4_9PELO</name>
<dbReference type="Gene3D" id="3.40.50.1000">
    <property type="entry name" value="HAD superfamily/HAD-like"/>
    <property type="match status" value="1"/>
</dbReference>
<dbReference type="SFLD" id="SFLDS00003">
    <property type="entry name" value="Haloacid_Dehalogenase"/>
    <property type="match status" value="1"/>
</dbReference>
<keyword evidence="2" id="KW-1185">Reference proteome</keyword>
<dbReference type="Pfam" id="PF13419">
    <property type="entry name" value="HAD_2"/>
    <property type="match status" value="1"/>
</dbReference>
<dbReference type="InterPro" id="IPR041492">
    <property type="entry name" value="HAD_2"/>
</dbReference>